<accession>A0A5C2SL94</accession>
<dbReference type="PANTHER" id="PTHR40788">
    <property type="entry name" value="CLR5 DOMAIN-CONTAINING PROTEIN-RELATED"/>
    <property type="match status" value="1"/>
</dbReference>
<reference evidence="1" key="1">
    <citation type="journal article" date="2018" name="Genome Biol. Evol.">
        <title>Genomics and development of Lentinus tigrinus, a white-rot wood-decaying mushroom with dimorphic fruiting bodies.</title>
        <authorList>
            <person name="Wu B."/>
            <person name="Xu Z."/>
            <person name="Knudson A."/>
            <person name="Carlson A."/>
            <person name="Chen N."/>
            <person name="Kovaka S."/>
            <person name="LaButti K."/>
            <person name="Lipzen A."/>
            <person name="Pennachio C."/>
            <person name="Riley R."/>
            <person name="Schakwitz W."/>
            <person name="Umezawa K."/>
            <person name="Ohm R.A."/>
            <person name="Grigoriev I.V."/>
            <person name="Nagy L.G."/>
            <person name="Gibbons J."/>
            <person name="Hibbett D."/>
        </authorList>
    </citation>
    <scope>NUCLEOTIDE SEQUENCE [LARGE SCALE GENOMIC DNA]</scope>
    <source>
        <strain evidence="1">ALCF2SS1-6</strain>
    </source>
</reference>
<evidence type="ECO:0000313" key="1">
    <source>
        <dbReference type="EMBL" id="RPD64421.1"/>
    </source>
</evidence>
<dbReference type="AlphaFoldDB" id="A0A5C2SL94"/>
<dbReference type="PANTHER" id="PTHR40788:SF1">
    <property type="entry name" value="IPA PROTEIN"/>
    <property type="match status" value="1"/>
</dbReference>
<dbReference type="Proteomes" id="UP000313359">
    <property type="component" value="Unassembled WGS sequence"/>
</dbReference>
<gene>
    <name evidence="1" type="ORF">L227DRAFT_608082</name>
</gene>
<protein>
    <submittedName>
        <fullName evidence="1">Uncharacterized protein</fullName>
    </submittedName>
</protein>
<dbReference type="EMBL" id="ML122254">
    <property type="protein sequence ID" value="RPD64421.1"/>
    <property type="molecule type" value="Genomic_DNA"/>
</dbReference>
<sequence>MDPAQPIPEQQPRPLVQVDPKFIYVFDSIFKASKGSRCCLKWKEFLKAMSSVGFSHKPAESGGAARLLTPPATITGTTIVLHQPHDGELNAQYQNNIAHMLHTVYGWEKGTFVAGA</sequence>
<proteinExistence type="predicted"/>
<evidence type="ECO:0000313" key="2">
    <source>
        <dbReference type="Proteomes" id="UP000313359"/>
    </source>
</evidence>
<dbReference type="OrthoDB" id="2758557at2759"/>
<name>A0A5C2SL94_9APHY</name>
<organism evidence="1 2">
    <name type="scientific">Lentinus tigrinus ALCF2SS1-6</name>
    <dbReference type="NCBI Taxonomy" id="1328759"/>
    <lineage>
        <taxon>Eukaryota</taxon>
        <taxon>Fungi</taxon>
        <taxon>Dikarya</taxon>
        <taxon>Basidiomycota</taxon>
        <taxon>Agaricomycotina</taxon>
        <taxon>Agaricomycetes</taxon>
        <taxon>Polyporales</taxon>
        <taxon>Polyporaceae</taxon>
        <taxon>Lentinus</taxon>
    </lineage>
</organism>
<keyword evidence="2" id="KW-1185">Reference proteome</keyword>